<evidence type="ECO:0000313" key="1">
    <source>
        <dbReference type="EMBL" id="PBL04627.1"/>
    </source>
</evidence>
<name>A0A2H3F250_ARMGA</name>
<evidence type="ECO:0000313" key="2">
    <source>
        <dbReference type="Proteomes" id="UP000217790"/>
    </source>
</evidence>
<accession>A0A2H3F250</accession>
<reference evidence="2" key="1">
    <citation type="journal article" date="2017" name="Nat. Ecol. Evol.">
        <title>Genome expansion and lineage-specific genetic innovations in the forest pathogenic fungi Armillaria.</title>
        <authorList>
            <person name="Sipos G."/>
            <person name="Prasanna A.N."/>
            <person name="Walter M.C."/>
            <person name="O'Connor E."/>
            <person name="Balint B."/>
            <person name="Krizsan K."/>
            <person name="Kiss B."/>
            <person name="Hess J."/>
            <person name="Varga T."/>
            <person name="Slot J."/>
            <person name="Riley R."/>
            <person name="Boka B."/>
            <person name="Rigling D."/>
            <person name="Barry K."/>
            <person name="Lee J."/>
            <person name="Mihaltcheva S."/>
            <person name="LaButti K."/>
            <person name="Lipzen A."/>
            <person name="Waldron R."/>
            <person name="Moloney N.M."/>
            <person name="Sperisen C."/>
            <person name="Kredics L."/>
            <person name="Vagvoelgyi C."/>
            <person name="Patrignani A."/>
            <person name="Fitzpatrick D."/>
            <person name="Nagy I."/>
            <person name="Doyle S."/>
            <person name="Anderson J.B."/>
            <person name="Grigoriev I.V."/>
            <person name="Gueldener U."/>
            <person name="Muensterkoetter M."/>
            <person name="Nagy L.G."/>
        </authorList>
    </citation>
    <scope>NUCLEOTIDE SEQUENCE [LARGE SCALE GENOMIC DNA]</scope>
    <source>
        <strain evidence="2">Ar21-2</strain>
    </source>
</reference>
<dbReference type="STRING" id="47427.A0A2H3F250"/>
<dbReference type="AlphaFoldDB" id="A0A2H3F250"/>
<organism evidence="1 2">
    <name type="scientific">Armillaria gallica</name>
    <name type="common">Bulbous honey fungus</name>
    <name type="synonym">Armillaria bulbosa</name>
    <dbReference type="NCBI Taxonomy" id="47427"/>
    <lineage>
        <taxon>Eukaryota</taxon>
        <taxon>Fungi</taxon>
        <taxon>Dikarya</taxon>
        <taxon>Basidiomycota</taxon>
        <taxon>Agaricomycotina</taxon>
        <taxon>Agaricomycetes</taxon>
        <taxon>Agaricomycetidae</taxon>
        <taxon>Agaricales</taxon>
        <taxon>Marasmiineae</taxon>
        <taxon>Physalacriaceae</taxon>
        <taxon>Armillaria</taxon>
    </lineage>
</organism>
<dbReference type="EMBL" id="KZ293644">
    <property type="protein sequence ID" value="PBL04627.1"/>
    <property type="molecule type" value="Genomic_DNA"/>
</dbReference>
<dbReference type="InParanoid" id="A0A2H3F250"/>
<dbReference type="OrthoDB" id="3053737at2759"/>
<sequence>MSPTMKSISLRMKLDLVHMGQDEGKLCEGAANDAIFAICNAVKDLSIACKNDRDNRCSQDTHTRPDVINEDDQNFWQIDAKDIHQKNTFIKWSVDDSYHSDGKLWWLKMVDLSQSDADDVITQGNKRKKDDEGEGWVWSWKGKRGTWCEADINAWALKEADMDQWQEQWECQQAQFLNFIHGLKKMCDIWDHVSKTCMRGPGYIAMARKMAVMYSLMLKNAKTTLMLAGYQLLLDLDPGTLLADYMAANHQDPELAWE</sequence>
<protein>
    <submittedName>
        <fullName evidence="1">Uncharacterized protein</fullName>
    </submittedName>
</protein>
<gene>
    <name evidence="1" type="ORF">ARMGADRAFT_1022992</name>
</gene>
<proteinExistence type="predicted"/>
<keyword evidence="2" id="KW-1185">Reference proteome</keyword>
<dbReference type="Proteomes" id="UP000217790">
    <property type="component" value="Unassembled WGS sequence"/>
</dbReference>